<keyword evidence="16" id="KW-1185">Reference proteome</keyword>
<dbReference type="Gene3D" id="1.10.1040.10">
    <property type="entry name" value="N-(1-d-carboxylethyl)-l-norvaline Dehydrogenase, domain 2"/>
    <property type="match status" value="1"/>
</dbReference>
<keyword evidence="6" id="KW-0594">Phospholipid biosynthesis</keyword>
<evidence type="ECO:0000256" key="10">
    <source>
        <dbReference type="PIRSR" id="PIRSR000114-3"/>
    </source>
</evidence>
<name>D4XWS8_9BACT</name>
<dbReference type="GO" id="GO:0005975">
    <property type="term" value="P:carbohydrate metabolic process"/>
    <property type="evidence" value="ECO:0007669"/>
    <property type="project" value="InterPro"/>
</dbReference>
<dbReference type="InterPro" id="IPR013328">
    <property type="entry name" value="6PGD_dom2"/>
</dbReference>
<keyword evidence="5" id="KW-0443">Lipid metabolism</keyword>
<dbReference type="PIRSF" id="PIRSF000114">
    <property type="entry name" value="Glycerol-3-P_dh"/>
    <property type="match status" value="1"/>
</dbReference>
<dbReference type="InterPro" id="IPR008927">
    <property type="entry name" value="6-PGluconate_DH-like_C_sf"/>
</dbReference>
<feature type="binding site" evidence="10">
    <location>
        <position position="144"/>
    </location>
    <ligand>
        <name>NAD(+)</name>
        <dbReference type="ChEBI" id="CHEBI:57540"/>
    </ligand>
</feature>
<evidence type="ECO:0000256" key="3">
    <source>
        <dbReference type="ARBA" id="ARBA00023002"/>
    </source>
</evidence>
<dbReference type="EC" id="1.1.1.94" evidence="12"/>
<feature type="binding site" evidence="10">
    <location>
        <begin position="10"/>
        <end position="15"/>
    </location>
    <ligand>
        <name>NAD(+)</name>
        <dbReference type="ChEBI" id="CHEBI:57540"/>
    </ligand>
</feature>
<dbReference type="STRING" id="747682.MALL_0350"/>
<sequence>MHKSKICFIGTGAWGSALASVVSKNEHSVSMYGINKDEINDINKGKNTKYFGNKNFNNPENIVASNNLKECLKDADVVVLAVPSPAIKQVIKEIQQELKTKKIDLINVVKGIDEDTELLFSELIQKKFKRNLSNFATLIGPSFATEVFEDVLTMINVVGSDINYLAKVTRIFNNDTFRLVINEDEKASEIFAALKNVLAIGLGMINYFSPNKNTHAAILSIGVKEIHSVYKALYPQSKDTIGYELAGIGDIFLTCSSPKSRNYSFGYSIAEHGIKKILEKEQKTIEGYYTAKILSKIIEKNDLNVPFLKSIIDVLFNKKNPFKVLDFVEEYN</sequence>
<evidence type="ECO:0000256" key="12">
    <source>
        <dbReference type="RuleBase" id="RU000439"/>
    </source>
</evidence>
<dbReference type="PANTHER" id="PTHR11728:SF1">
    <property type="entry name" value="GLYCEROL-3-PHOSPHATE DEHYDROGENASE [NAD(+)] 2, CHLOROPLASTIC"/>
    <property type="match status" value="1"/>
</dbReference>
<dbReference type="GO" id="GO:0005829">
    <property type="term" value="C:cytosol"/>
    <property type="evidence" value="ECO:0007669"/>
    <property type="project" value="TreeGrafter"/>
</dbReference>
<evidence type="ECO:0000256" key="7">
    <source>
        <dbReference type="ARBA" id="ARBA00023264"/>
    </source>
</evidence>
<keyword evidence="2" id="KW-0444">Lipid biosynthesis</keyword>
<comment type="caution">
    <text evidence="15">The sequence shown here is derived from an EMBL/GenBank/DDBJ whole genome shotgun (WGS) entry which is preliminary data.</text>
</comment>
<dbReference type="eggNOG" id="COG0240">
    <property type="taxonomic scope" value="Bacteria"/>
</dbReference>
<evidence type="ECO:0000313" key="16">
    <source>
        <dbReference type="Proteomes" id="UP000004757"/>
    </source>
</evidence>
<comment type="similarity">
    <text evidence="1 11">Belongs to the NAD-dependent glycerol-3-phosphate dehydrogenase family.</text>
</comment>
<feature type="domain" description="Glycerol-3-phosphate dehydrogenase NAD-dependent N-terminal" evidence="13">
    <location>
        <begin position="5"/>
        <end position="158"/>
    </location>
</feature>
<evidence type="ECO:0000256" key="11">
    <source>
        <dbReference type="RuleBase" id="RU000437"/>
    </source>
</evidence>
<keyword evidence="4 10" id="KW-0520">NAD</keyword>
<dbReference type="InterPro" id="IPR036291">
    <property type="entry name" value="NAD(P)-bd_dom_sf"/>
</dbReference>
<reference evidence="15 16" key="1">
    <citation type="submission" date="2010-03" db="EMBL/GenBank/DDBJ databases">
        <authorList>
            <person name="Glass J.I."/>
            <person name="Benders G.A."/>
            <person name="Durkin A.S."/>
            <person name="Farmerie W.G."/>
            <person name="Hlavinka K."/>
            <person name="Hostetler J."/>
            <person name="Jackson J."/>
            <person name="May M.A."/>
            <person name="Miller R.H."/>
            <person name="Paralanov V."/>
            <person name="Radune D."/>
            <person name="Szczypinski B."/>
            <person name="Brown D.R."/>
        </authorList>
    </citation>
    <scope>NUCLEOTIDE SEQUENCE [LARGE SCALE GENOMIC DNA]</scope>
    <source>
        <strain evidence="15 16">A21JP2</strain>
    </source>
</reference>
<evidence type="ECO:0000259" key="13">
    <source>
        <dbReference type="Pfam" id="PF01210"/>
    </source>
</evidence>
<dbReference type="PANTHER" id="PTHR11728">
    <property type="entry name" value="GLYCEROL-3-PHOSPHATE DEHYDROGENASE"/>
    <property type="match status" value="1"/>
</dbReference>
<evidence type="ECO:0000256" key="5">
    <source>
        <dbReference type="ARBA" id="ARBA00023098"/>
    </source>
</evidence>
<dbReference type="GO" id="GO:0008654">
    <property type="term" value="P:phospholipid biosynthetic process"/>
    <property type="evidence" value="ECO:0007669"/>
    <property type="project" value="UniProtKB-KW"/>
</dbReference>
<evidence type="ECO:0000313" key="15">
    <source>
        <dbReference type="EMBL" id="EFF41330.1"/>
    </source>
</evidence>
<dbReference type="PRINTS" id="PR00077">
    <property type="entry name" value="GPDHDRGNASE"/>
</dbReference>
<feature type="binding site" evidence="9">
    <location>
        <position position="110"/>
    </location>
    <ligand>
        <name>substrate</name>
    </ligand>
</feature>
<evidence type="ECO:0000256" key="6">
    <source>
        <dbReference type="ARBA" id="ARBA00023209"/>
    </source>
</evidence>
<dbReference type="InterPro" id="IPR006109">
    <property type="entry name" value="G3P_DH_NAD-dep_C"/>
</dbReference>
<dbReference type="OrthoDB" id="9812273at2"/>
<organism evidence="15 16">
    <name type="scientific">Mycoplasmopsis alligatoris A21JP2</name>
    <dbReference type="NCBI Taxonomy" id="747682"/>
    <lineage>
        <taxon>Bacteria</taxon>
        <taxon>Bacillati</taxon>
        <taxon>Mycoplasmatota</taxon>
        <taxon>Mycoplasmoidales</taxon>
        <taxon>Metamycoplasmataceae</taxon>
        <taxon>Mycoplasmopsis</taxon>
    </lineage>
</organism>
<feature type="binding site" evidence="9">
    <location>
        <begin position="261"/>
        <end position="262"/>
    </location>
    <ligand>
        <name>substrate</name>
    </ligand>
</feature>
<evidence type="ECO:0000256" key="4">
    <source>
        <dbReference type="ARBA" id="ARBA00023027"/>
    </source>
</evidence>
<dbReference type="AlphaFoldDB" id="D4XWS8"/>
<comment type="catalytic activity">
    <reaction evidence="12">
        <text>sn-glycerol 3-phosphate + NADP(+) = dihydroxyacetone phosphate + NADPH + H(+)</text>
        <dbReference type="Rhea" id="RHEA:11096"/>
        <dbReference type="ChEBI" id="CHEBI:15378"/>
        <dbReference type="ChEBI" id="CHEBI:57597"/>
        <dbReference type="ChEBI" id="CHEBI:57642"/>
        <dbReference type="ChEBI" id="CHEBI:57783"/>
        <dbReference type="ChEBI" id="CHEBI:58349"/>
        <dbReference type="EC" id="1.1.1.94"/>
    </reaction>
</comment>
<gene>
    <name evidence="15" type="ORF">MALL_0350</name>
</gene>
<dbReference type="InterPro" id="IPR011128">
    <property type="entry name" value="G3P_DH_NAD-dep_N"/>
</dbReference>
<evidence type="ECO:0000256" key="9">
    <source>
        <dbReference type="PIRSR" id="PIRSR000114-2"/>
    </source>
</evidence>
<dbReference type="EMBL" id="ADNC01000027">
    <property type="protein sequence ID" value="EFF41330.1"/>
    <property type="molecule type" value="Genomic_DNA"/>
</dbReference>
<proteinExistence type="inferred from homology"/>
<evidence type="ECO:0000256" key="2">
    <source>
        <dbReference type="ARBA" id="ARBA00022516"/>
    </source>
</evidence>
<feature type="binding site" evidence="10">
    <location>
        <position position="283"/>
    </location>
    <ligand>
        <name>NAD(+)</name>
        <dbReference type="ChEBI" id="CHEBI:57540"/>
    </ligand>
</feature>
<protein>
    <recommendedName>
        <fullName evidence="12">Glycerol-3-phosphate dehydrogenase</fullName>
        <ecNumber evidence="12">1.1.1.94</ecNumber>
    </recommendedName>
</protein>
<dbReference type="GO" id="GO:0051287">
    <property type="term" value="F:NAD binding"/>
    <property type="evidence" value="ECO:0007669"/>
    <property type="project" value="InterPro"/>
</dbReference>
<feature type="active site" description="Proton acceptor" evidence="8">
    <location>
        <position position="195"/>
    </location>
</feature>
<dbReference type="SUPFAM" id="SSF48179">
    <property type="entry name" value="6-phosphogluconate dehydrogenase C-terminal domain-like"/>
    <property type="match status" value="1"/>
</dbReference>
<evidence type="ECO:0000256" key="1">
    <source>
        <dbReference type="ARBA" id="ARBA00011009"/>
    </source>
</evidence>
<feature type="domain" description="Glycerol-3-phosphate dehydrogenase NAD-dependent C-terminal" evidence="14">
    <location>
        <begin position="185"/>
        <end position="325"/>
    </location>
</feature>
<dbReference type="Proteomes" id="UP000004757">
    <property type="component" value="Unassembled WGS sequence"/>
</dbReference>
<evidence type="ECO:0000256" key="8">
    <source>
        <dbReference type="PIRSR" id="PIRSR000114-1"/>
    </source>
</evidence>
<dbReference type="GO" id="GO:0141153">
    <property type="term" value="F:glycerol-3-phosphate dehydrogenase (NADP+) activity"/>
    <property type="evidence" value="ECO:0007669"/>
    <property type="project" value="RHEA"/>
</dbReference>
<feature type="binding site" evidence="10">
    <location>
        <position position="261"/>
    </location>
    <ligand>
        <name>NAD(+)</name>
        <dbReference type="ChEBI" id="CHEBI:57540"/>
    </ligand>
</feature>
<dbReference type="Pfam" id="PF01210">
    <property type="entry name" value="NAD_Gly3P_dh_N"/>
    <property type="match status" value="1"/>
</dbReference>
<dbReference type="GO" id="GO:0046168">
    <property type="term" value="P:glycerol-3-phosphate catabolic process"/>
    <property type="evidence" value="ECO:0007669"/>
    <property type="project" value="InterPro"/>
</dbReference>
<dbReference type="SUPFAM" id="SSF51735">
    <property type="entry name" value="NAD(P)-binding Rossmann-fold domains"/>
    <property type="match status" value="1"/>
</dbReference>
<accession>D4XWS8</accession>
<dbReference type="RefSeq" id="WP_005683966.1">
    <property type="nucleotide sequence ID" value="NZ_ADNC01000027.1"/>
</dbReference>
<dbReference type="InterPro" id="IPR006168">
    <property type="entry name" value="G3P_DH_NAD-dep"/>
</dbReference>
<evidence type="ECO:0000259" key="14">
    <source>
        <dbReference type="Pfam" id="PF07479"/>
    </source>
</evidence>
<dbReference type="Gene3D" id="3.40.50.720">
    <property type="entry name" value="NAD(P)-binding Rossmann-like Domain"/>
    <property type="match status" value="1"/>
</dbReference>
<keyword evidence="3 11" id="KW-0560">Oxidoreductase</keyword>
<dbReference type="Pfam" id="PF07479">
    <property type="entry name" value="NAD_Gly3P_dh_C"/>
    <property type="match status" value="1"/>
</dbReference>
<keyword evidence="7" id="KW-1208">Phospholipid metabolism</keyword>